<keyword evidence="2" id="KW-1185">Reference proteome</keyword>
<gene>
    <name evidence="1" type="ORF">MKJ03_09815</name>
</gene>
<dbReference type="CDD" id="cd16438">
    <property type="entry name" value="beta_Kdo_transferase_KpsS_like"/>
    <property type="match status" value="1"/>
</dbReference>
<dbReference type="RefSeq" id="WP_245136436.1">
    <property type="nucleotide sequence ID" value="NZ_CP128477.1"/>
</dbReference>
<sequence>MSDVEFICHTKQLSALCSHSAGRILPIPTRLGQICSGLIKKRGLMGFLSALIGTNAVPDPGYLVDRNLMRRQIRLPQLYSITPIRNTYRFFLLLRARLQAALVSAHFEDHPQARALVFNGYLMPDSITKAVSETLGRETLVLENGFFPRTSQADTVGINFDSTLPRDRAFYEWVADKISDERPLELVRRPSKQKAADQVETPPRYIFVPMQVPSDMQILKHSPWISDMKHLYQVIHGLAERFPEREFVVKEHPSFPLSIQPQISRHPRISFANHNETRQLIEGAEAVLTVNSTVGLESLLLGKKVITLGNAPYNVEGMVLQARNEQELHSALAAIDSWTPNTTVTNAFIRYVHNVFLLRGDVRKGDAEILDALGSRASGTDEHARLTEAYGRGVARTAPAD</sequence>
<comment type="caution">
    <text evidence="1">The sequence shown here is derived from an EMBL/GenBank/DDBJ whole genome shotgun (WGS) entry which is preliminary data.</text>
</comment>
<name>A0ABT0CZM9_9HYPH</name>
<organism evidence="1 2">
    <name type="scientific">Peteryoungia algae</name>
    <dbReference type="NCBI Taxonomy" id="2919917"/>
    <lineage>
        <taxon>Bacteria</taxon>
        <taxon>Pseudomonadati</taxon>
        <taxon>Pseudomonadota</taxon>
        <taxon>Alphaproteobacteria</taxon>
        <taxon>Hyphomicrobiales</taxon>
        <taxon>Rhizobiaceae</taxon>
        <taxon>Peteryoungia</taxon>
    </lineage>
</organism>
<geneLocation type="plasmid" evidence="1">
    <name>unnamed</name>
</geneLocation>
<evidence type="ECO:0000313" key="1">
    <source>
        <dbReference type="EMBL" id="MCJ8238626.1"/>
    </source>
</evidence>
<keyword evidence="1" id="KW-0614">Plasmid</keyword>
<evidence type="ECO:0000313" key="2">
    <source>
        <dbReference type="Proteomes" id="UP001522662"/>
    </source>
</evidence>
<evidence type="ECO:0008006" key="3">
    <source>
        <dbReference type="Google" id="ProtNLM"/>
    </source>
</evidence>
<accession>A0ABT0CZM9</accession>
<proteinExistence type="predicted"/>
<reference evidence="1 2" key="1">
    <citation type="submission" date="2022-03" db="EMBL/GenBank/DDBJ databases">
        <title>Rhizobium SSM4.3 sp. nov., isolated from Sediment (Gouqi Island).</title>
        <authorList>
            <person name="Chen G."/>
        </authorList>
    </citation>
    <scope>NUCLEOTIDE SEQUENCE [LARGE SCALE GENOMIC DNA]</scope>
    <source>
        <strain evidence="1 2">SSM4.3</strain>
        <plasmid evidence="1">unnamed</plasmid>
    </source>
</reference>
<protein>
    <recommendedName>
        <fullName evidence="3">Nitrogen fixation protein FixF</fullName>
    </recommendedName>
</protein>
<dbReference type="SUPFAM" id="SSF53756">
    <property type="entry name" value="UDP-Glycosyltransferase/glycogen phosphorylase"/>
    <property type="match status" value="1"/>
</dbReference>
<dbReference type="InterPro" id="IPR007833">
    <property type="entry name" value="Capsule_polysaccharide_synth"/>
</dbReference>
<dbReference type="EMBL" id="JALAYX010000002">
    <property type="protein sequence ID" value="MCJ8238626.1"/>
    <property type="molecule type" value="Genomic_DNA"/>
</dbReference>
<dbReference type="Proteomes" id="UP001522662">
    <property type="component" value="Unassembled WGS sequence"/>
</dbReference>
<dbReference type="Pfam" id="PF05159">
    <property type="entry name" value="Capsule_synth"/>
    <property type="match status" value="1"/>
</dbReference>